<evidence type="ECO:0000256" key="5">
    <source>
        <dbReference type="ARBA" id="ARBA00023002"/>
    </source>
</evidence>
<dbReference type="GO" id="GO:0016491">
    <property type="term" value="F:oxidoreductase activity"/>
    <property type="evidence" value="ECO:0007669"/>
    <property type="project" value="UniProtKB-UniRule"/>
</dbReference>
<dbReference type="InterPro" id="IPR052530">
    <property type="entry name" value="NAD(P)H_nitroreductase"/>
</dbReference>
<evidence type="ECO:0000256" key="2">
    <source>
        <dbReference type="ARBA" id="ARBA00022630"/>
    </source>
</evidence>
<keyword evidence="5 7" id="KW-0560">Oxidoreductase</keyword>
<evidence type="ECO:0000256" key="6">
    <source>
        <dbReference type="ARBA" id="ARBA00023027"/>
    </source>
</evidence>
<feature type="binding site" evidence="8">
    <location>
        <position position="38"/>
    </location>
    <ligand>
        <name>FMN</name>
        <dbReference type="ChEBI" id="CHEBI:58210"/>
        <note>ligand shared between dimeric partners</note>
    </ligand>
</feature>
<keyword evidence="6 7" id="KW-0520">NAD</keyword>
<accession>A0A1C3H309</accession>
<dbReference type="Pfam" id="PF00881">
    <property type="entry name" value="Nitroreductase"/>
    <property type="match status" value="1"/>
</dbReference>
<gene>
    <name evidence="10" type="ORF">CHUV0807_0698</name>
</gene>
<keyword evidence="4 7" id="KW-0521">NADP</keyword>
<dbReference type="InterPro" id="IPR026021">
    <property type="entry name" value="YdjA-like"/>
</dbReference>
<dbReference type="PANTHER" id="PTHR43821">
    <property type="entry name" value="NAD(P)H NITROREDUCTASE YDJA-RELATED"/>
    <property type="match status" value="1"/>
</dbReference>
<feature type="domain" description="Nitroreductase" evidence="9">
    <location>
        <begin position="11"/>
        <end position="166"/>
    </location>
</feature>
<proteinExistence type="inferred from homology"/>
<keyword evidence="3 7" id="KW-0288">FMN</keyword>
<protein>
    <recommendedName>
        <fullName evidence="7">Putative NAD(P)H nitroreductase</fullName>
        <ecNumber evidence="7">1.-.-.-</ecNumber>
    </recommendedName>
</protein>
<dbReference type="PANTHER" id="PTHR43821:SF1">
    <property type="entry name" value="NAD(P)H NITROREDUCTASE YDJA-RELATED"/>
    <property type="match status" value="1"/>
</dbReference>
<evidence type="ECO:0000313" key="11">
    <source>
        <dbReference type="Proteomes" id="UP000190837"/>
    </source>
</evidence>
<comment type="similarity">
    <text evidence="1 7">Belongs to the nitroreductase family.</text>
</comment>
<evidence type="ECO:0000256" key="1">
    <source>
        <dbReference type="ARBA" id="ARBA00007118"/>
    </source>
</evidence>
<reference evidence="11" key="1">
    <citation type="submission" date="2016-04" db="EMBL/GenBank/DDBJ databases">
        <authorList>
            <person name="Tagini F."/>
        </authorList>
    </citation>
    <scope>NUCLEOTIDE SEQUENCE [LARGE SCALE GENOMIC DNA]</scope>
    <source>
        <strain evidence="11">CHUV0807</strain>
    </source>
</reference>
<dbReference type="PIRSF" id="PIRSF000232">
    <property type="entry name" value="YdjA"/>
    <property type="match status" value="1"/>
</dbReference>
<dbReference type="EC" id="1.-.-.-" evidence="7"/>
<keyword evidence="2 7" id="KW-0285">Flavoprotein</keyword>
<evidence type="ECO:0000256" key="4">
    <source>
        <dbReference type="ARBA" id="ARBA00022857"/>
    </source>
</evidence>
<evidence type="ECO:0000256" key="7">
    <source>
        <dbReference type="PIRNR" id="PIRNR000232"/>
    </source>
</evidence>
<name>A0A1C3H309_9GAMM</name>
<dbReference type="CDD" id="cd02135">
    <property type="entry name" value="YdjA-like"/>
    <property type="match status" value="1"/>
</dbReference>
<dbReference type="RefSeq" id="WP_079539742.1">
    <property type="nucleotide sequence ID" value="NZ_FKLO01000030.1"/>
</dbReference>
<organism evidence="10 11">
    <name type="scientific">Cardiobacterium hominis</name>
    <dbReference type="NCBI Taxonomy" id="2718"/>
    <lineage>
        <taxon>Bacteria</taxon>
        <taxon>Pseudomonadati</taxon>
        <taxon>Pseudomonadota</taxon>
        <taxon>Gammaproteobacteria</taxon>
        <taxon>Cardiobacteriales</taxon>
        <taxon>Cardiobacteriaceae</taxon>
        <taxon>Cardiobacterium</taxon>
    </lineage>
</organism>
<sequence length="188" mass="20466">MNPTLDTLLHRNSLRPNQMQEPAPSDAELQTILRAATRVSDHGNLNPWRLDVYRKPAQEKLVATLLDIWTQKNPDADAALTAKKTGFVARAPLLVMVSSCINRASSVPRIEQILSGAAVCQNLIIAATALGYASCWLTSWAAHDTDAKQALNVTPDDEILGFILLGSPAASASERPRPPLDDVVVWHE</sequence>
<feature type="binding site" description="in other chain" evidence="8">
    <location>
        <begin position="136"/>
        <end position="138"/>
    </location>
    <ligand>
        <name>FMN</name>
        <dbReference type="ChEBI" id="CHEBI:58210"/>
        <note>ligand shared between dimeric partners</note>
    </ligand>
</feature>
<dbReference type="SUPFAM" id="SSF55469">
    <property type="entry name" value="FMN-dependent nitroreductase-like"/>
    <property type="match status" value="1"/>
</dbReference>
<comment type="cofactor">
    <cofactor evidence="8">
        <name>FMN</name>
        <dbReference type="ChEBI" id="CHEBI:58210"/>
    </cofactor>
    <text evidence="8">Binds 1 FMN per subunit.</text>
</comment>
<dbReference type="InterPro" id="IPR029479">
    <property type="entry name" value="Nitroreductase"/>
</dbReference>
<evidence type="ECO:0000259" key="9">
    <source>
        <dbReference type="Pfam" id="PF00881"/>
    </source>
</evidence>
<dbReference type="Proteomes" id="UP000190837">
    <property type="component" value="Unassembled WGS sequence"/>
</dbReference>
<evidence type="ECO:0000256" key="8">
    <source>
        <dbReference type="PIRSR" id="PIRSR000232-1"/>
    </source>
</evidence>
<dbReference type="InterPro" id="IPR000415">
    <property type="entry name" value="Nitroreductase-like"/>
</dbReference>
<evidence type="ECO:0000256" key="3">
    <source>
        <dbReference type="ARBA" id="ARBA00022643"/>
    </source>
</evidence>
<dbReference type="AlphaFoldDB" id="A0A1C3H309"/>
<feature type="binding site" evidence="8">
    <location>
        <position position="42"/>
    </location>
    <ligand>
        <name>FMN</name>
        <dbReference type="ChEBI" id="CHEBI:58210"/>
        <note>ligand shared between dimeric partners</note>
    </ligand>
</feature>
<feature type="binding site" description="in other chain" evidence="8">
    <location>
        <begin position="11"/>
        <end position="13"/>
    </location>
    <ligand>
        <name>FMN</name>
        <dbReference type="ChEBI" id="CHEBI:58210"/>
        <note>ligand shared between dimeric partners</note>
    </ligand>
</feature>
<dbReference type="Gene3D" id="3.40.109.10">
    <property type="entry name" value="NADH Oxidase"/>
    <property type="match status" value="1"/>
</dbReference>
<evidence type="ECO:0000313" key="10">
    <source>
        <dbReference type="EMBL" id="SAM60216.1"/>
    </source>
</evidence>
<dbReference type="EMBL" id="FKLO01000030">
    <property type="protein sequence ID" value="SAM60216.1"/>
    <property type="molecule type" value="Genomic_DNA"/>
</dbReference>